<name>A0A830BR79_9LAMI</name>
<dbReference type="GO" id="GO:0006869">
    <property type="term" value="P:lipid transport"/>
    <property type="evidence" value="ECO:0007669"/>
    <property type="project" value="UniProtKB-KW"/>
</dbReference>
<dbReference type="SUPFAM" id="SSF50729">
    <property type="entry name" value="PH domain-like"/>
    <property type="match status" value="1"/>
</dbReference>
<evidence type="ECO:0000256" key="2">
    <source>
        <dbReference type="ARBA" id="ARBA00022448"/>
    </source>
</evidence>
<dbReference type="InterPro" id="IPR057080">
    <property type="entry name" value="PH_SMPa"/>
</dbReference>
<dbReference type="GO" id="GO:0008289">
    <property type="term" value="F:lipid binding"/>
    <property type="evidence" value="ECO:0007669"/>
    <property type="project" value="UniProtKB-KW"/>
</dbReference>
<sequence length="494" mass="55091">MALLLLSAFIIGALTVVATEAVGLWILIRRLNRKAEREEIKATSPASVSSPGDLSPSLHDKQGAIWILVPDKVPKSGPEDKGPTDQRRKKEILEVTPVRKYARIKDHYLILMESDGSFVEILLRGCEIVAVSATSLPSRKWAKRYPIKVESKDSTVYKGYKVIYIYLETSWEKESWCTALRLASCNDKEKITWFSKLNVEFHHYLASLNAGYPSFMKPSASSNAELIDKSVKLDNSSSKVRQFLKKFSKKASKSGQDYKANGASLSGREKRKFNEKSRSFQDLVLINDLAKMDTAGKVPNMFSDDASIASSISTSTETGTESHLSRISDADSKHKCLDEGALCLNMLMSRLFFDVKDNLQIKSSIQNRIQRGLANMRIPSYIGEVTCTSVDLGSLPPHILAMRVLPSNMNELWSLEIDVEYLGGMLLEFATRLEIQELEETRNAGEVTSGLLEGFEYLGEQLKLSEEATGGIKQRDEGYHDTGVTLNYLLGSFT</sequence>
<dbReference type="EMBL" id="BMAC01000168">
    <property type="protein sequence ID" value="GFP88542.1"/>
    <property type="molecule type" value="Genomic_DNA"/>
</dbReference>
<keyword evidence="3" id="KW-0812">Transmembrane</keyword>
<keyword evidence="6" id="KW-0445">Lipid transport</keyword>
<evidence type="ECO:0000313" key="10">
    <source>
        <dbReference type="EMBL" id="GFP88542.1"/>
    </source>
</evidence>
<keyword evidence="11" id="KW-1185">Reference proteome</keyword>
<evidence type="ECO:0000259" key="9">
    <source>
        <dbReference type="PROSITE" id="PS51847"/>
    </source>
</evidence>
<proteinExistence type="predicted"/>
<evidence type="ECO:0000256" key="4">
    <source>
        <dbReference type="ARBA" id="ARBA00022824"/>
    </source>
</evidence>
<dbReference type="OrthoDB" id="26740at2759"/>
<accession>A0A830BR79</accession>
<keyword evidence="4" id="KW-0256">Endoplasmic reticulum</keyword>
<protein>
    <recommendedName>
        <fullName evidence="9">SMP-LTD domain-containing protein</fullName>
    </recommendedName>
</protein>
<keyword evidence="2" id="KW-0813">Transport</keyword>
<comment type="caution">
    <text evidence="10">The sequence shown here is derived from an EMBL/GenBank/DDBJ whole genome shotgun (WGS) entry which is preliminary data.</text>
</comment>
<keyword evidence="7" id="KW-0446">Lipid-binding</keyword>
<reference evidence="10" key="1">
    <citation type="submission" date="2020-07" db="EMBL/GenBank/DDBJ databases">
        <title>Ethylene signaling mediates host invasion by parasitic plants.</title>
        <authorList>
            <person name="Yoshida S."/>
        </authorList>
    </citation>
    <scope>NUCLEOTIDE SEQUENCE</scope>
    <source>
        <strain evidence="10">Okayama</strain>
    </source>
</reference>
<organism evidence="10 11">
    <name type="scientific">Phtheirospermum japonicum</name>
    <dbReference type="NCBI Taxonomy" id="374723"/>
    <lineage>
        <taxon>Eukaryota</taxon>
        <taxon>Viridiplantae</taxon>
        <taxon>Streptophyta</taxon>
        <taxon>Embryophyta</taxon>
        <taxon>Tracheophyta</taxon>
        <taxon>Spermatophyta</taxon>
        <taxon>Magnoliopsida</taxon>
        <taxon>eudicotyledons</taxon>
        <taxon>Gunneridae</taxon>
        <taxon>Pentapetalae</taxon>
        <taxon>asterids</taxon>
        <taxon>lamiids</taxon>
        <taxon>Lamiales</taxon>
        <taxon>Orobanchaceae</taxon>
        <taxon>Orobanchaceae incertae sedis</taxon>
        <taxon>Phtheirospermum</taxon>
    </lineage>
</organism>
<dbReference type="GO" id="GO:0005789">
    <property type="term" value="C:endoplasmic reticulum membrane"/>
    <property type="evidence" value="ECO:0007669"/>
    <property type="project" value="UniProtKB-SubCell"/>
</dbReference>
<dbReference type="Pfam" id="PF23065">
    <property type="entry name" value="PH_SMPa"/>
    <property type="match status" value="1"/>
</dbReference>
<evidence type="ECO:0000256" key="3">
    <source>
        <dbReference type="ARBA" id="ARBA00022692"/>
    </source>
</evidence>
<evidence type="ECO:0000256" key="6">
    <source>
        <dbReference type="ARBA" id="ARBA00023055"/>
    </source>
</evidence>
<dbReference type="PANTHER" id="PTHR13466">
    <property type="entry name" value="TEX2 PROTEIN-RELATED"/>
    <property type="match status" value="1"/>
</dbReference>
<comment type="subcellular location">
    <subcellularLocation>
        <location evidence="1">Endoplasmic reticulum membrane</location>
    </subcellularLocation>
</comment>
<gene>
    <name evidence="10" type="ORF">PHJA_000997900</name>
</gene>
<keyword evidence="8" id="KW-0472">Membrane</keyword>
<evidence type="ECO:0000256" key="1">
    <source>
        <dbReference type="ARBA" id="ARBA00004586"/>
    </source>
</evidence>
<dbReference type="Proteomes" id="UP000653305">
    <property type="component" value="Unassembled WGS sequence"/>
</dbReference>
<dbReference type="InterPro" id="IPR031468">
    <property type="entry name" value="SMP_LBD"/>
</dbReference>
<evidence type="ECO:0000256" key="7">
    <source>
        <dbReference type="ARBA" id="ARBA00023121"/>
    </source>
</evidence>
<evidence type="ECO:0000256" key="8">
    <source>
        <dbReference type="ARBA" id="ARBA00023136"/>
    </source>
</evidence>
<feature type="domain" description="SMP-LTD" evidence="9">
    <location>
        <begin position="337"/>
        <end position="494"/>
    </location>
</feature>
<dbReference type="PANTHER" id="PTHR13466:SF0">
    <property type="entry name" value="SMP-LTD DOMAIN-CONTAINING PROTEIN"/>
    <property type="match status" value="1"/>
</dbReference>
<keyword evidence="5" id="KW-1133">Transmembrane helix</keyword>
<dbReference type="PROSITE" id="PS51847">
    <property type="entry name" value="SMP"/>
    <property type="match status" value="1"/>
</dbReference>
<dbReference type="AlphaFoldDB" id="A0A830BR79"/>
<evidence type="ECO:0000256" key="5">
    <source>
        <dbReference type="ARBA" id="ARBA00022989"/>
    </source>
</evidence>
<evidence type="ECO:0000313" key="11">
    <source>
        <dbReference type="Proteomes" id="UP000653305"/>
    </source>
</evidence>